<dbReference type="EMBL" id="OOIL02001001">
    <property type="protein sequence ID" value="VFQ71174.1"/>
    <property type="molecule type" value="Genomic_DNA"/>
</dbReference>
<keyword evidence="2" id="KW-1185">Reference proteome</keyword>
<proteinExistence type="predicted"/>
<name>A0A484L4P6_9ASTE</name>
<sequence length="78" mass="8802">MQSKLASGGLTKEQSDAFLILYKVLLIIQSNGGSCTSDSFDFPSTSPAIVVVLRLDSLRFVHEVEYTFRLFKYHPPYK</sequence>
<protein>
    <submittedName>
        <fullName evidence="1">Uncharacterized protein</fullName>
    </submittedName>
</protein>
<gene>
    <name evidence="1" type="ORF">CCAM_LOCUS12950</name>
</gene>
<accession>A0A484L4P6</accession>
<dbReference type="AlphaFoldDB" id="A0A484L4P6"/>
<reference evidence="1 2" key="1">
    <citation type="submission" date="2018-04" db="EMBL/GenBank/DDBJ databases">
        <authorList>
            <person name="Vogel A."/>
        </authorList>
    </citation>
    <scope>NUCLEOTIDE SEQUENCE [LARGE SCALE GENOMIC DNA]</scope>
</reference>
<evidence type="ECO:0000313" key="1">
    <source>
        <dbReference type="EMBL" id="VFQ71174.1"/>
    </source>
</evidence>
<evidence type="ECO:0000313" key="2">
    <source>
        <dbReference type="Proteomes" id="UP000595140"/>
    </source>
</evidence>
<organism evidence="1 2">
    <name type="scientific">Cuscuta campestris</name>
    <dbReference type="NCBI Taxonomy" id="132261"/>
    <lineage>
        <taxon>Eukaryota</taxon>
        <taxon>Viridiplantae</taxon>
        <taxon>Streptophyta</taxon>
        <taxon>Embryophyta</taxon>
        <taxon>Tracheophyta</taxon>
        <taxon>Spermatophyta</taxon>
        <taxon>Magnoliopsida</taxon>
        <taxon>eudicotyledons</taxon>
        <taxon>Gunneridae</taxon>
        <taxon>Pentapetalae</taxon>
        <taxon>asterids</taxon>
        <taxon>lamiids</taxon>
        <taxon>Solanales</taxon>
        <taxon>Convolvulaceae</taxon>
        <taxon>Cuscuteae</taxon>
        <taxon>Cuscuta</taxon>
        <taxon>Cuscuta subgen. Grammica</taxon>
        <taxon>Cuscuta sect. Cleistogrammica</taxon>
    </lineage>
</organism>
<dbReference type="Proteomes" id="UP000595140">
    <property type="component" value="Unassembled WGS sequence"/>
</dbReference>